<protein>
    <submittedName>
        <fullName evidence="1">Putative secreted peptide</fullName>
    </submittedName>
</protein>
<accession>A0A2M3ZP19</accession>
<dbReference type="EMBL" id="GGFM01009508">
    <property type="protein sequence ID" value="MBW30259.1"/>
    <property type="molecule type" value="Transcribed_RNA"/>
</dbReference>
<dbReference type="AlphaFoldDB" id="A0A2M3ZP19"/>
<organism evidence="1">
    <name type="scientific">Anopheles braziliensis</name>
    <dbReference type="NCBI Taxonomy" id="58242"/>
    <lineage>
        <taxon>Eukaryota</taxon>
        <taxon>Metazoa</taxon>
        <taxon>Ecdysozoa</taxon>
        <taxon>Arthropoda</taxon>
        <taxon>Hexapoda</taxon>
        <taxon>Insecta</taxon>
        <taxon>Pterygota</taxon>
        <taxon>Neoptera</taxon>
        <taxon>Endopterygota</taxon>
        <taxon>Diptera</taxon>
        <taxon>Nematocera</taxon>
        <taxon>Culicoidea</taxon>
        <taxon>Culicidae</taxon>
        <taxon>Anophelinae</taxon>
        <taxon>Anopheles</taxon>
    </lineage>
</organism>
<proteinExistence type="predicted"/>
<name>A0A2M3ZP19_9DIPT</name>
<reference evidence="1" key="1">
    <citation type="submission" date="2018-01" db="EMBL/GenBank/DDBJ databases">
        <title>An insight into the sialome of Amazonian anophelines.</title>
        <authorList>
            <person name="Ribeiro J.M."/>
            <person name="Scarpassa V."/>
            <person name="Calvo E."/>
        </authorList>
    </citation>
    <scope>NUCLEOTIDE SEQUENCE</scope>
    <source>
        <tissue evidence="1">Salivary glands</tissue>
    </source>
</reference>
<evidence type="ECO:0000313" key="1">
    <source>
        <dbReference type="EMBL" id="MBW30259.1"/>
    </source>
</evidence>
<sequence>MLLQCLKTGRSGLLLISLPSFAHPAVMLRFTPITKIYYAALRARAANLKTQLPSFQLNTDALPITAVKLNSTPMSSFD</sequence>